<feature type="compositionally biased region" description="Pro residues" evidence="1">
    <location>
        <begin position="309"/>
        <end position="335"/>
    </location>
</feature>
<evidence type="ECO:0000256" key="3">
    <source>
        <dbReference type="SAM" id="SignalP"/>
    </source>
</evidence>
<evidence type="ECO:0000313" key="5">
    <source>
        <dbReference type="EMBL" id="NGM13913.1"/>
    </source>
</evidence>
<feature type="region of interest" description="Disordered" evidence="1">
    <location>
        <begin position="304"/>
        <end position="355"/>
    </location>
</feature>
<dbReference type="NCBIfam" id="TIGR03934">
    <property type="entry name" value="TQXA_dom"/>
    <property type="match status" value="1"/>
</dbReference>
<dbReference type="InterPro" id="IPR023849">
    <property type="entry name" value="TQXA_dom"/>
</dbReference>
<dbReference type="AlphaFoldDB" id="A0A6M1L7I5"/>
<evidence type="ECO:0000259" key="4">
    <source>
        <dbReference type="Pfam" id="PF08341"/>
    </source>
</evidence>
<gene>
    <name evidence="5" type="ORF">ENC19_15170</name>
</gene>
<reference evidence="5 6" key="1">
    <citation type="submission" date="2020-02" db="EMBL/GenBank/DDBJ databases">
        <title>Draft Genome Sequence of Verrucosispora sp. Strain CWR15, Isolated from Gulf of Mexico Sponge.</title>
        <authorList>
            <person name="Kennedy S.J."/>
            <person name="Cella E."/>
            <person name="Azarian T."/>
            <person name="Baker B.J."/>
            <person name="Shaw L.N."/>
        </authorList>
    </citation>
    <scope>NUCLEOTIDE SEQUENCE [LARGE SCALE GENOMIC DNA]</scope>
    <source>
        <strain evidence="5 6">CWR15</strain>
    </source>
</reference>
<keyword evidence="3" id="KW-0732">Signal</keyword>
<dbReference type="Pfam" id="PF08341">
    <property type="entry name" value="TED"/>
    <property type="match status" value="1"/>
</dbReference>
<feature type="transmembrane region" description="Helical" evidence="2">
    <location>
        <begin position="364"/>
        <end position="385"/>
    </location>
</feature>
<keyword evidence="2" id="KW-0472">Membrane</keyword>
<dbReference type="EMBL" id="SAIY01000004">
    <property type="protein sequence ID" value="NGM13913.1"/>
    <property type="molecule type" value="Genomic_DNA"/>
</dbReference>
<organism evidence="5 6">
    <name type="scientific">Verrucosispora sioxanthis</name>
    <dbReference type="NCBI Taxonomy" id="2499994"/>
    <lineage>
        <taxon>Bacteria</taxon>
        <taxon>Bacillati</taxon>
        <taxon>Actinomycetota</taxon>
        <taxon>Actinomycetes</taxon>
        <taxon>Micromonosporales</taxon>
        <taxon>Micromonosporaceae</taxon>
        <taxon>Micromonospora</taxon>
    </lineage>
</organism>
<keyword evidence="2" id="KW-0812">Transmembrane</keyword>
<dbReference type="InterPro" id="IPR013552">
    <property type="entry name" value="Thioester_dom"/>
</dbReference>
<feature type="compositionally biased region" description="Low complexity" evidence="1">
    <location>
        <begin position="336"/>
        <end position="352"/>
    </location>
</feature>
<comment type="caution">
    <text evidence="5">The sequence shown here is derived from an EMBL/GenBank/DDBJ whole genome shotgun (WGS) entry which is preliminary data.</text>
</comment>
<evidence type="ECO:0000256" key="1">
    <source>
        <dbReference type="SAM" id="MobiDB-lite"/>
    </source>
</evidence>
<evidence type="ECO:0000313" key="6">
    <source>
        <dbReference type="Proteomes" id="UP000478148"/>
    </source>
</evidence>
<name>A0A6M1L7I5_9ACTN</name>
<keyword evidence="6" id="KW-1185">Reference proteome</keyword>
<feature type="chain" id="PRO_5027081551" evidence="3">
    <location>
        <begin position="33"/>
        <end position="394"/>
    </location>
</feature>
<keyword evidence="2" id="KW-1133">Transmembrane helix</keyword>
<feature type="signal peptide" evidence="3">
    <location>
        <begin position="1"/>
        <end position="32"/>
    </location>
</feature>
<sequence length="394" mass="40446">MNGQRGRRWARIALAAVTGGALALGAAAPAAAEDPATGVAKSVPGSSVKLLLDNKVKSTSALAIKIDGKLLPAFCIDYHTRVAIDGKYQEGTWDESQVKNLAKVQWVLTHGYPNADSDALLAAAGATVPAGTNEKVRRNLLYFGTQTAVWHFSDGIELGDWVAGRGLVGKQRYDVIKKVHDYLVANATDQPEPKAELSIDPTSATAQVGEKAGPFTVKGPAGEITLAVTGGSAVDAEGKPVTTSVNGGQFWLTTEQAGEVGVTASAADSVSFGRVFLYTGRKAAQKLILGGSTGATVTAEAKATFTAPQPSPEPTTPEPTPSTPTESPSPEPTPSTPEESPASPAPSTSPASNDGGLPLTGAPIVTAIAAGLVLLVAGAVTVLVLRRRRIHFTA</sequence>
<dbReference type="RefSeq" id="WP_164447820.1">
    <property type="nucleotide sequence ID" value="NZ_SAIY01000004.1"/>
</dbReference>
<accession>A0A6M1L7I5</accession>
<protein>
    <submittedName>
        <fullName evidence="5">Cys-Gln thioester bond-forming surface protein</fullName>
    </submittedName>
</protein>
<proteinExistence type="predicted"/>
<dbReference type="Proteomes" id="UP000478148">
    <property type="component" value="Unassembled WGS sequence"/>
</dbReference>
<feature type="domain" description="Thioester" evidence="4">
    <location>
        <begin position="72"/>
        <end position="188"/>
    </location>
</feature>
<dbReference type="Gene3D" id="1.10.150.480">
    <property type="match status" value="1"/>
</dbReference>
<evidence type="ECO:0000256" key="2">
    <source>
        <dbReference type="SAM" id="Phobius"/>
    </source>
</evidence>